<evidence type="ECO:0000256" key="2">
    <source>
        <dbReference type="SAM" id="Phobius"/>
    </source>
</evidence>
<evidence type="ECO:0000313" key="5">
    <source>
        <dbReference type="Proteomes" id="UP000580250"/>
    </source>
</evidence>
<dbReference type="GO" id="GO:0005737">
    <property type="term" value="C:cytoplasm"/>
    <property type="evidence" value="ECO:0007669"/>
    <property type="project" value="TreeGrafter"/>
</dbReference>
<reference evidence="4 5" key="1">
    <citation type="submission" date="2020-08" db="EMBL/GenBank/DDBJ databases">
        <authorList>
            <person name="Koutsovoulos G."/>
            <person name="Danchin GJ E."/>
        </authorList>
    </citation>
    <scope>NUCLEOTIDE SEQUENCE [LARGE SCALE GENOMIC DNA]</scope>
</reference>
<feature type="domain" description="Alpha-carbonic anhydrase" evidence="3">
    <location>
        <begin position="87"/>
        <end position="345"/>
    </location>
</feature>
<dbReference type="SMART" id="SM01057">
    <property type="entry name" value="Carb_anhydrase"/>
    <property type="match status" value="1"/>
</dbReference>
<comment type="similarity">
    <text evidence="1">Belongs to the alpha-carbonic anhydrase family.</text>
</comment>
<proteinExistence type="inferred from homology"/>
<accession>A0A6V7TS07</accession>
<name>A0A6V7TS07_MELEN</name>
<keyword evidence="2" id="KW-1133">Transmembrane helix</keyword>
<keyword evidence="2" id="KW-0472">Membrane</keyword>
<dbReference type="GO" id="GO:0004089">
    <property type="term" value="F:carbonate dehydratase activity"/>
    <property type="evidence" value="ECO:0007669"/>
    <property type="project" value="InterPro"/>
</dbReference>
<dbReference type="InterPro" id="IPR023561">
    <property type="entry name" value="Carbonic_anhydrase_a-class"/>
</dbReference>
<dbReference type="GO" id="GO:0008270">
    <property type="term" value="F:zinc ion binding"/>
    <property type="evidence" value="ECO:0007669"/>
    <property type="project" value="InterPro"/>
</dbReference>
<dbReference type="InterPro" id="IPR036398">
    <property type="entry name" value="CA_dom_sf"/>
</dbReference>
<sequence>MTCIVQYTKAFVAEYVAGAQLNYISFLIALCGLCILFLYYIISSENESNRQHIDHRMEQSDQRMDRRMEQNDRRMDLKFFQMEQNILSVIRGNVPGNGGNNFVQPFSKSPIDIQRGYTAYEGTLPNTKLRFNYGNFSTWLLNVYGSGLSVIWPNWSSINFPYLLYNDKKLRLEKLTVHFGTDSRNGSLHKVNGEGYAGELNFLHRNAVFNDFSDALRSPDLQGTLFIAVFLQESEQDNEVLSPLIDVLSQVTYADTECLLSQTFDASRLLPLQNNDFWIYFGSEPVNPFRETVKWLVCRTPITISSKQLSQLRKLKKNRRGDQDESLISNSPLQMLLNRTIQSSFVWN</sequence>
<dbReference type="PANTHER" id="PTHR18952">
    <property type="entry name" value="CARBONIC ANHYDRASE"/>
    <property type="match status" value="1"/>
</dbReference>
<dbReference type="OrthoDB" id="429145at2759"/>
<gene>
    <name evidence="4" type="ORF">MENT_LOCUS3648</name>
</gene>
<feature type="transmembrane region" description="Helical" evidence="2">
    <location>
        <begin position="23"/>
        <end position="42"/>
    </location>
</feature>
<dbReference type="AlphaFoldDB" id="A0A6V7TS07"/>
<dbReference type="Proteomes" id="UP000580250">
    <property type="component" value="Unassembled WGS sequence"/>
</dbReference>
<evidence type="ECO:0000313" key="4">
    <source>
        <dbReference type="EMBL" id="CAD2132450.1"/>
    </source>
</evidence>
<dbReference type="EMBL" id="CAJEWN010000012">
    <property type="protein sequence ID" value="CAD2132450.1"/>
    <property type="molecule type" value="Genomic_DNA"/>
</dbReference>
<organism evidence="4 5">
    <name type="scientific">Meloidogyne enterolobii</name>
    <name type="common">Root-knot nematode worm</name>
    <name type="synonym">Meloidogyne mayaguensis</name>
    <dbReference type="NCBI Taxonomy" id="390850"/>
    <lineage>
        <taxon>Eukaryota</taxon>
        <taxon>Metazoa</taxon>
        <taxon>Ecdysozoa</taxon>
        <taxon>Nematoda</taxon>
        <taxon>Chromadorea</taxon>
        <taxon>Rhabditida</taxon>
        <taxon>Tylenchina</taxon>
        <taxon>Tylenchomorpha</taxon>
        <taxon>Tylenchoidea</taxon>
        <taxon>Meloidogynidae</taxon>
        <taxon>Meloidogyninae</taxon>
        <taxon>Meloidogyne</taxon>
    </lineage>
</organism>
<dbReference type="Gene3D" id="3.10.200.10">
    <property type="entry name" value="Alpha carbonic anhydrase"/>
    <property type="match status" value="1"/>
</dbReference>
<protein>
    <recommendedName>
        <fullName evidence="3">Alpha-carbonic anhydrase domain-containing protein</fullName>
    </recommendedName>
</protein>
<evidence type="ECO:0000259" key="3">
    <source>
        <dbReference type="PROSITE" id="PS51144"/>
    </source>
</evidence>
<dbReference type="Pfam" id="PF00194">
    <property type="entry name" value="Carb_anhydrase"/>
    <property type="match status" value="1"/>
</dbReference>
<dbReference type="PROSITE" id="PS51144">
    <property type="entry name" value="ALPHA_CA_2"/>
    <property type="match status" value="1"/>
</dbReference>
<comment type="caution">
    <text evidence="4">The sequence shown here is derived from an EMBL/GenBank/DDBJ whole genome shotgun (WGS) entry which is preliminary data.</text>
</comment>
<dbReference type="SUPFAM" id="SSF51069">
    <property type="entry name" value="Carbonic anhydrase"/>
    <property type="match status" value="1"/>
</dbReference>
<dbReference type="InterPro" id="IPR001148">
    <property type="entry name" value="CA_dom"/>
</dbReference>
<dbReference type="PANTHER" id="PTHR18952:SF176">
    <property type="entry name" value="CARBONIC ANHYDRASE"/>
    <property type="match status" value="1"/>
</dbReference>
<evidence type="ECO:0000256" key="1">
    <source>
        <dbReference type="ARBA" id="ARBA00010718"/>
    </source>
</evidence>
<keyword evidence="2" id="KW-0812">Transmembrane</keyword>